<name>C4V637_9FIRM</name>
<dbReference type="RefSeq" id="WP_006691064.1">
    <property type="nucleotide sequence ID" value="NZ_GG694008.1"/>
</dbReference>
<gene>
    <name evidence="1" type="ORF">HMPREF0908_1937</name>
</gene>
<accession>C4V637</accession>
<evidence type="ECO:0000313" key="1">
    <source>
        <dbReference type="EMBL" id="EEQ47635.1"/>
    </source>
</evidence>
<keyword evidence="2" id="KW-1185">Reference proteome</keyword>
<dbReference type="Proteomes" id="UP000005309">
    <property type="component" value="Unassembled WGS sequence"/>
</dbReference>
<dbReference type="STRING" id="638302.HMPREF0908_1937"/>
<dbReference type="AlphaFoldDB" id="C4V637"/>
<reference evidence="1 2" key="1">
    <citation type="submission" date="2009-04" db="EMBL/GenBank/DDBJ databases">
        <authorList>
            <person name="Qin X."/>
            <person name="Bachman B."/>
            <person name="Battles P."/>
            <person name="Bell A."/>
            <person name="Bess C."/>
            <person name="Bickham C."/>
            <person name="Chaboub L."/>
            <person name="Chen D."/>
            <person name="Coyle M."/>
            <person name="Deiros D.R."/>
            <person name="Dinh H."/>
            <person name="Forbes L."/>
            <person name="Fowler G."/>
            <person name="Francisco L."/>
            <person name="Fu Q."/>
            <person name="Gubbala S."/>
            <person name="Hale W."/>
            <person name="Han Y."/>
            <person name="Hemphill L."/>
            <person name="Highlander S.K."/>
            <person name="Hirani K."/>
            <person name="Hogues M."/>
            <person name="Jackson L."/>
            <person name="Jakkamsetti A."/>
            <person name="Javaid M."/>
            <person name="Jiang H."/>
            <person name="Korchina V."/>
            <person name="Kovar C."/>
            <person name="Lara F."/>
            <person name="Lee S."/>
            <person name="Mata R."/>
            <person name="Mathew T."/>
            <person name="Moen C."/>
            <person name="Morales K."/>
            <person name="Munidasa M."/>
            <person name="Nazareth L."/>
            <person name="Ngo R."/>
            <person name="Nguyen L."/>
            <person name="Okwuonu G."/>
            <person name="Ongeri F."/>
            <person name="Patil S."/>
            <person name="Petrosino J."/>
            <person name="Pham C."/>
            <person name="Pham P."/>
            <person name="Pu L.-L."/>
            <person name="Puazo M."/>
            <person name="Raj R."/>
            <person name="Reid J."/>
            <person name="Rouhana J."/>
            <person name="Saada N."/>
            <person name="Shang Y."/>
            <person name="Simmons D."/>
            <person name="Thornton R."/>
            <person name="Warren J."/>
            <person name="Weissenberger G."/>
            <person name="Zhang J."/>
            <person name="Zhang L."/>
            <person name="Zhou C."/>
            <person name="Zhu D."/>
            <person name="Muzny D."/>
            <person name="Worley K."/>
            <person name="Gibbs R."/>
        </authorList>
    </citation>
    <scope>NUCLEOTIDE SEQUENCE [LARGE SCALE GENOMIC DNA]</scope>
    <source>
        <strain evidence="1 2">ATCC 43531</strain>
    </source>
</reference>
<dbReference type="OrthoDB" id="9802350at2"/>
<sequence>MNAWDIVKGFLKPFIPAKALRLKRSVGIVRSLYKKFDPADYVSTQEDMNRMALIRRTYKKIAVLQMSCRNIGGMGLMYQWLCEHRASDTLYLFYREHFDHSKKIPNAFLEEIICRDLVDMEENLPFWLRVLKMCFWKVESLDFGDAYRSGIDISRQFYAGKGAYRYDTDSRQTGHFSFTEQEIREGDIILEKLKIESGGYVCLFARDAAYYNQFYDDQFLDKAKWANELMVRYCDSDIESFQSAAAYLHSSGMRCVRMGEAVSSRGTLAHIVDYTNERRSAFGDVYVFSHAKFFLGDPSGIFVFPLLAKKPMAFTNVSSFFLQGTHRRKAR</sequence>
<dbReference type="HOGENOM" id="CLU_839107_0_0_9"/>
<organism evidence="1 2">
    <name type="scientific">Selenomonas flueggei ATCC 43531</name>
    <dbReference type="NCBI Taxonomy" id="638302"/>
    <lineage>
        <taxon>Bacteria</taxon>
        <taxon>Bacillati</taxon>
        <taxon>Bacillota</taxon>
        <taxon>Negativicutes</taxon>
        <taxon>Selenomonadales</taxon>
        <taxon>Selenomonadaceae</taxon>
        <taxon>Selenomonas</taxon>
    </lineage>
</organism>
<protein>
    <submittedName>
        <fullName evidence="1">Uncharacterized protein</fullName>
    </submittedName>
</protein>
<dbReference type="EMBL" id="ACLA01000033">
    <property type="protein sequence ID" value="EEQ47635.1"/>
    <property type="molecule type" value="Genomic_DNA"/>
</dbReference>
<dbReference type="GeneID" id="32478271"/>
<dbReference type="NCBIfam" id="TIGR04372">
    <property type="entry name" value="glycosyl_04372"/>
    <property type="match status" value="1"/>
</dbReference>
<proteinExistence type="predicted"/>
<comment type="caution">
    <text evidence="1">The sequence shown here is derived from an EMBL/GenBank/DDBJ whole genome shotgun (WGS) entry which is preliminary data.</text>
</comment>
<evidence type="ECO:0000313" key="2">
    <source>
        <dbReference type="Proteomes" id="UP000005309"/>
    </source>
</evidence>
<dbReference type="InterPro" id="IPR030808">
    <property type="entry name" value="Glycosyl_04372"/>
</dbReference>